<evidence type="ECO:0000313" key="2">
    <source>
        <dbReference type="Proteomes" id="UP000824093"/>
    </source>
</evidence>
<dbReference type="SUPFAM" id="SSF57783">
    <property type="entry name" value="Zinc beta-ribbon"/>
    <property type="match status" value="1"/>
</dbReference>
<protein>
    <recommendedName>
        <fullName evidence="3">DUF927 domain-containing protein</fullName>
    </recommendedName>
</protein>
<dbReference type="GO" id="GO:0008270">
    <property type="term" value="F:zinc ion binding"/>
    <property type="evidence" value="ECO:0007669"/>
    <property type="project" value="InterPro"/>
</dbReference>
<reference evidence="1" key="1">
    <citation type="submission" date="2020-10" db="EMBL/GenBank/DDBJ databases">
        <authorList>
            <person name="Gilroy R."/>
        </authorList>
    </citation>
    <scope>NUCLEOTIDE SEQUENCE</scope>
    <source>
        <strain evidence="1">CHK195-15760</strain>
    </source>
</reference>
<sequence>MKIFFDADKLKKSLPATEVVKHYLGVPKNIIGKVFYWETPFREGAISGATLKVNKDFIIDMGGDFKGDIITFVAKLKDVKIYEAINIIAKDFNVQGLEDSVGEKELRVNLEKKKREIIALEKGEKAESIFTMLDTKAFTKKPTGKEIGEIKNRIPSLVVKPYELKSLCDNIVSGHTCIPAGIVGEARKNWKQQQVFMVDIDNTVKIKNKNVKILYNNPRHVTVQKASEYCNQIGLIPTFIYKTFSYTDECNKLRLVYVMEEPIKDITIAENIYFFLKEQLQGLNIDEAPTQLETMFFGGTELCECSGIYYKAIKKEIEIEKTKYSIVYDYGDYNKYIEKMKNQGIGVQEGYLCKIDYQYDKQGNVKETATPIANFLPVITKQITYDNGRDENTAYNLKGILLDSRKELPEIIVTKEELESVSYSTNPQWNIQAVKLPIIRVEDNIRYAVQLVSKDEIECKKVYAHTGFIRINNKLVYLAHGKVIGDIKDLDVDLSLDRLEQYCFTEKEFDLKDALKTSYSILDVADYKITIPLLGTIYLSPLTTLFSENGLLADYVLWIQGKTGSRKSSLVAVSLSHYGNFNRNNFPCSFRDTANSLEKKAYILKDVCNVIDDFNPETVGTGKVGTAEKLLGMYGDRQGRDRMSRDGKNLNGAYYPRGLCIMTGESFPNVAESRLARAIIVDVKPTSIDLHKLKVLQDNTEKLSFAMQNYIIWIIENEKSIIQKAIKIQDELREKEVQGELHGRTLEAVNMITIGFTLFLDFLYEKGVISLEQKEKQIKECMAVLGDLAEMQKEEIDVNKPTQLFAEAIKEMCATGRTQVMNFNIPCDPKLCPNLIGFYDDSEGQYYILPDIAYAEVVRFYRTQGVKFPVSKASLQKMLADEEYLYIPPKNDRKTVKRKLPTTNATVAVWAIYQDKFGLEPFSENLKPLLKAENELREILIKENSEKEITKTKCEK</sequence>
<accession>A0A9D1LZV9</accession>
<proteinExistence type="predicted"/>
<dbReference type="InterPro" id="IPR036977">
    <property type="entry name" value="DNA_primase_Znf_CHC2"/>
</dbReference>
<comment type="caution">
    <text evidence="1">The sequence shown here is derived from an EMBL/GenBank/DDBJ whole genome shotgun (WGS) entry which is preliminary data.</text>
</comment>
<dbReference type="GO" id="GO:0006260">
    <property type="term" value="P:DNA replication"/>
    <property type="evidence" value="ECO:0007669"/>
    <property type="project" value="InterPro"/>
</dbReference>
<dbReference type="Gene3D" id="3.90.580.10">
    <property type="entry name" value="Zinc finger, CHC2-type domain"/>
    <property type="match status" value="1"/>
</dbReference>
<dbReference type="EMBL" id="DVNH01000003">
    <property type="protein sequence ID" value="HIU51039.1"/>
    <property type="molecule type" value="Genomic_DNA"/>
</dbReference>
<reference evidence="1" key="2">
    <citation type="journal article" date="2021" name="PeerJ">
        <title>Extensive microbial diversity within the chicken gut microbiome revealed by metagenomics and culture.</title>
        <authorList>
            <person name="Gilroy R."/>
            <person name="Ravi A."/>
            <person name="Getino M."/>
            <person name="Pursley I."/>
            <person name="Horton D.L."/>
            <person name="Alikhan N.F."/>
            <person name="Baker D."/>
            <person name="Gharbi K."/>
            <person name="Hall N."/>
            <person name="Watson M."/>
            <person name="Adriaenssens E.M."/>
            <person name="Foster-Nyarko E."/>
            <person name="Jarju S."/>
            <person name="Secka A."/>
            <person name="Antonio M."/>
            <person name="Oren A."/>
            <person name="Chaudhuri R.R."/>
            <person name="La Ragione R."/>
            <person name="Hildebrand F."/>
            <person name="Pallen M.J."/>
        </authorList>
    </citation>
    <scope>NUCLEOTIDE SEQUENCE</scope>
    <source>
        <strain evidence="1">CHK195-15760</strain>
    </source>
</reference>
<dbReference type="GO" id="GO:0003677">
    <property type="term" value="F:DNA binding"/>
    <property type="evidence" value="ECO:0007669"/>
    <property type="project" value="InterPro"/>
</dbReference>
<evidence type="ECO:0008006" key="3">
    <source>
        <dbReference type="Google" id="ProtNLM"/>
    </source>
</evidence>
<gene>
    <name evidence="1" type="ORF">IAB70_00170</name>
</gene>
<name>A0A9D1LZV9_9FIRM</name>
<dbReference type="Proteomes" id="UP000824093">
    <property type="component" value="Unassembled WGS sequence"/>
</dbReference>
<dbReference type="AlphaFoldDB" id="A0A9D1LZV9"/>
<evidence type="ECO:0000313" key="1">
    <source>
        <dbReference type="EMBL" id="HIU51039.1"/>
    </source>
</evidence>
<organism evidence="1 2">
    <name type="scientific">Candidatus Merdicola faecigallinarum</name>
    <dbReference type="NCBI Taxonomy" id="2840862"/>
    <lineage>
        <taxon>Bacteria</taxon>
        <taxon>Bacillati</taxon>
        <taxon>Bacillota</taxon>
        <taxon>Clostridia</taxon>
        <taxon>Candidatus Merdicola</taxon>
    </lineage>
</organism>